<gene>
    <name evidence="2" type="ORF">SAMN06295955_11153</name>
</gene>
<keyword evidence="3" id="KW-1185">Reference proteome</keyword>
<sequence length="157" mass="17135">MRIALFLGFLAAAIFYAAWRGGGPERVMAAIAAAMVGLDQLLHAFVPPNFLSLDSGHLAIDLFGAAATIILALFAHRFWPMCVAVLHIAPLLAHISRTIDVNLHPAAYLTMQVATSWPVPAILIFATWRHRRRLARGVSEPSWQISSPSSSPTMARR</sequence>
<keyword evidence="1" id="KW-0472">Membrane</keyword>
<proteinExistence type="predicted"/>
<dbReference type="EMBL" id="FZPA01000011">
    <property type="protein sequence ID" value="SNT08814.1"/>
    <property type="molecule type" value="Genomic_DNA"/>
</dbReference>
<reference evidence="2 3" key="1">
    <citation type="submission" date="2017-06" db="EMBL/GenBank/DDBJ databases">
        <authorList>
            <person name="Kim H.J."/>
            <person name="Triplett B.A."/>
        </authorList>
    </citation>
    <scope>NUCLEOTIDE SEQUENCE [LARGE SCALE GENOMIC DNA]</scope>
    <source>
        <strain evidence="2 3">DS15</strain>
    </source>
</reference>
<evidence type="ECO:0000313" key="3">
    <source>
        <dbReference type="Proteomes" id="UP000198339"/>
    </source>
</evidence>
<keyword evidence="1" id="KW-1133">Transmembrane helix</keyword>
<name>A0A239JVA5_9SPHN</name>
<dbReference type="RefSeq" id="WP_170935572.1">
    <property type="nucleotide sequence ID" value="NZ_FZPA01000011.1"/>
</dbReference>
<feature type="transmembrane region" description="Helical" evidence="1">
    <location>
        <begin position="27"/>
        <end position="46"/>
    </location>
</feature>
<dbReference type="Proteomes" id="UP000198339">
    <property type="component" value="Unassembled WGS sequence"/>
</dbReference>
<protein>
    <submittedName>
        <fullName evidence="2">Uncharacterized protein</fullName>
    </submittedName>
</protein>
<keyword evidence="1" id="KW-0812">Transmembrane</keyword>
<dbReference type="AlphaFoldDB" id="A0A239JVA5"/>
<evidence type="ECO:0000313" key="2">
    <source>
        <dbReference type="EMBL" id="SNT08814.1"/>
    </source>
</evidence>
<evidence type="ECO:0000256" key="1">
    <source>
        <dbReference type="SAM" id="Phobius"/>
    </source>
</evidence>
<organism evidence="2 3">
    <name type="scientific">Sphingopyxis indica</name>
    <dbReference type="NCBI Taxonomy" id="436663"/>
    <lineage>
        <taxon>Bacteria</taxon>
        <taxon>Pseudomonadati</taxon>
        <taxon>Pseudomonadota</taxon>
        <taxon>Alphaproteobacteria</taxon>
        <taxon>Sphingomonadales</taxon>
        <taxon>Sphingomonadaceae</taxon>
        <taxon>Sphingopyxis</taxon>
    </lineage>
</organism>
<feature type="transmembrane region" description="Helical" evidence="1">
    <location>
        <begin position="106"/>
        <end position="126"/>
    </location>
</feature>
<accession>A0A239JVA5</accession>
<feature type="transmembrane region" description="Helical" evidence="1">
    <location>
        <begin position="58"/>
        <end position="79"/>
    </location>
</feature>